<dbReference type="EMBL" id="BAABCY010000078">
    <property type="protein sequence ID" value="GAA3577901.1"/>
    <property type="molecule type" value="Genomic_DNA"/>
</dbReference>
<dbReference type="PROSITE" id="PS51257">
    <property type="entry name" value="PROKAR_LIPOPROTEIN"/>
    <property type="match status" value="1"/>
</dbReference>
<evidence type="ECO:0000313" key="1">
    <source>
        <dbReference type="EMBL" id="GAA3577901.1"/>
    </source>
</evidence>
<keyword evidence="2" id="KW-1185">Reference proteome</keyword>
<reference evidence="2" key="1">
    <citation type="journal article" date="2019" name="Int. J. Syst. Evol. Microbiol.">
        <title>The Global Catalogue of Microorganisms (GCM) 10K type strain sequencing project: providing services to taxonomists for standard genome sequencing and annotation.</title>
        <authorList>
            <consortium name="The Broad Institute Genomics Platform"/>
            <consortium name="The Broad Institute Genome Sequencing Center for Infectious Disease"/>
            <person name="Wu L."/>
            <person name="Ma J."/>
        </authorList>
    </citation>
    <scope>NUCLEOTIDE SEQUENCE [LARGE SCALE GENOMIC DNA]</scope>
    <source>
        <strain evidence="2">JCM 17111</strain>
    </source>
</reference>
<gene>
    <name evidence="1" type="ORF">GCM10022395_28250</name>
</gene>
<dbReference type="RefSeq" id="WP_345006965.1">
    <property type="nucleotide sequence ID" value="NZ_BAABCY010000078.1"/>
</dbReference>
<accession>A0ABP6Y6U5</accession>
<dbReference type="Proteomes" id="UP001500954">
    <property type="component" value="Unassembled WGS sequence"/>
</dbReference>
<evidence type="ECO:0000313" key="2">
    <source>
        <dbReference type="Proteomes" id="UP001500954"/>
    </source>
</evidence>
<name>A0ABP6Y6U5_9FLAO</name>
<proteinExistence type="predicted"/>
<evidence type="ECO:0008006" key="3">
    <source>
        <dbReference type="Google" id="ProtNLM"/>
    </source>
</evidence>
<comment type="caution">
    <text evidence="1">The sequence shown here is derived from an EMBL/GenBank/DDBJ whole genome shotgun (WGS) entry which is preliminary data.</text>
</comment>
<organism evidence="1 2">
    <name type="scientific">Snuella lapsa</name>
    <dbReference type="NCBI Taxonomy" id="870481"/>
    <lineage>
        <taxon>Bacteria</taxon>
        <taxon>Pseudomonadati</taxon>
        <taxon>Bacteroidota</taxon>
        <taxon>Flavobacteriia</taxon>
        <taxon>Flavobacteriales</taxon>
        <taxon>Flavobacteriaceae</taxon>
        <taxon>Snuella</taxon>
    </lineage>
</organism>
<protein>
    <recommendedName>
        <fullName evidence="3">Lipoprotein</fullName>
    </recommendedName>
</protein>
<sequence length="216" mass="25189">MKNLTYILFVLHVLSSCSHWGERRELKQFYSQDFTKFQERDELVVVDLDSMANFSELRESMGQMTCAGKVAGLRFESNDTLYHVTGFADCPTSSETGCYFRRNLLFVRNDSLIIEFGKNKVKKPIGYLKTELENITRKTYNFQYRENNVKPALIHFYADDKYPIATTKKVLREIAYQFSLLNIKDSPDYFKYNILFEGFDITSIPPPPPELSAFED</sequence>